<dbReference type="InterPro" id="IPR002611">
    <property type="entry name" value="IstB_ATP-bd"/>
</dbReference>
<dbReference type="EMBL" id="BK014759">
    <property type="protein sequence ID" value="DAD74369.1"/>
    <property type="molecule type" value="Genomic_DNA"/>
</dbReference>
<keyword evidence="2" id="KW-0067">ATP-binding</keyword>
<sequence>MGYTCDREEPKPGELEKYKADCFNRSEGYLEAEDGYSCDRCHNKGTVARAYQDRNGFWRMSFRDCECMETRRTIQRMKASGLKDIIRDYTFAKYQAVEPWQKQIKEAAVAYAKEPKGWFFVGGQSGSGKTHICTAICRELLLAELPVQYMLWRDDVVKIKSAVTEPDAYKAIVSRYKDAKVLYIDDLFKTGKSQDGVTQRPTGADVNVAFEIINYRYNNPDLLTVISSECTVDQLLEIDEAVAGRIVERAKAFSLGPDRKKNWRLRGATEL</sequence>
<dbReference type="GO" id="GO:0006260">
    <property type="term" value="P:DNA replication"/>
    <property type="evidence" value="ECO:0007669"/>
    <property type="project" value="TreeGrafter"/>
</dbReference>
<dbReference type="GO" id="GO:0005524">
    <property type="term" value="F:ATP binding"/>
    <property type="evidence" value="ECO:0007669"/>
    <property type="project" value="InterPro"/>
</dbReference>
<keyword evidence="2" id="KW-0378">Hydrolase</keyword>
<protein>
    <submittedName>
        <fullName evidence="2">Replicative helicase</fullName>
    </submittedName>
</protein>
<dbReference type="SUPFAM" id="SSF52540">
    <property type="entry name" value="P-loop containing nucleoside triphosphate hydrolases"/>
    <property type="match status" value="1"/>
</dbReference>
<dbReference type="PANTHER" id="PTHR30050:SF10">
    <property type="entry name" value="PHAGE-LIKE ELEMENT PBSX PROTEIN XKDC"/>
    <property type="match status" value="1"/>
</dbReference>
<feature type="domain" description="IstB-like ATP-binding" evidence="1">
    <location>
        <begin position="69"/>
        <end position="233"/>
    </location>
</feature>
<reference evidence="2" key="1">
    <citation type="journal article" date="2021" name="Proc. Natl. Acad. Sci. U.S.A.">
        <title>A Catalog of Tens of Thousands of Viruses from Human Metagenomes Reveals Hidden Associations with Chronic Diseases.</title>
        <authorList>
            <person name="Tisza M.J."/>
            <person name="Buck C.B."/>
        </authorList>
    </citation>
    <scope>NUCLEOTIDE SEQUENCE</scope>
    <source>
        <strain evidence="2">Ct3pR10</strain>
    </source>
</reference>
<proteinExistence type="predicted"/>
<dbReference type="Pfam" id="PF01695">
    <property type="entry name" value="IstB_IS21"/>
    <property type="match status" value="1"/>
</dbReference>
<dbReference type="CDD" id="cd00009">
    <property type="entry name" value="AAA"/>
    <property type="match status" value="1"/>
</dbReference>
<dbReference type="Gene3D" id="3.40.50.300">
    <property type="entry name" value="P-loop containing nucleotide triphosphate hydrolases"/>
    <property type="match status" value="1"/>
</dbReference>
<evidence type="ECO:0000259" key="1">
    <source>
        <dbReference type="Pfam" id="PF01695"/>
    </source>
</evidence>
<accession>A0A8S5LWG1</accession>
<dbReference type="InterPro" id="IPR027417">
    <property type="entry name" value="P-loop_NTPase"/>
</dbReference>
<evidence type="ECO:0000313" key="2">
    <source>
        <dbReference type="EMBL" id="DAD74369.1"/>
    </source>
</evidence>
<dbReference type="PANTHER" id="PTHR30050">
    <property type="entry name" value="CHROMOSOMAL REPLICATION INITIATOR PROTEIN DNAA"/>
    <property type="match status" value="1"/>
</dbReference>
<organism evidence="2">
    <name type="scientific">Siphoviridae sp. ct3pR10</name>
    <dbReference type="NCBI Taxonomy" id="2826284"/>
    <lineage>
        <taxon>Viruses</taxon>
        <taxon>Duplodnaviria</taxon>
        <taxon>Heunggongvirae</taxon>
        <taxon>Uroviricota</taxon>
        <taxon>Caudoviricetes</taxon>
    </lineage>
</organism>
<keyword evidence="2" id="KW-0547">Nucleotide-binding</keyword>
<dbReference type="GO" id="GO:0004386">
    <property type="term" value="F:helicase activity"/>
    <property type="evidence" value="ECO:0007669"/>
    <property type="project" value="UniProtKB-KW"/>
</dbReference>
<keyword evidence="2" id="KW-0347">Helicase</keyword>
<name>A0A8S5LWG1_9CAUD</name>